<keyword evidence="12 13" id="KW-0449">Lipoprotein</keyword>
<feature type="chain" id="PRO_5010250891" description="Outer-membrane lipoprotein LolB" evidence="14">
    <location>
        <begin position="19"/>
        <end position="200"/>
    </location>
</feature>
<evidence type="ECO:0000256" key="5">
    <source>
        <dbReference type="ARBA" id="ARBA00022448"/>
    </source>
</evidence>
<comment type="subunit">
    <text evidence="3 13">Monomer.</text>
</comment>
<dbReference type="AlphaFoldDB" id="A0A1R3W1A8"/>
<keyword evidence="6 13" id="KW-0732">Signal</keyword>
<name>A0A1R3W1A8_9GAMM</name>
<comment type="function">
    <text evidence="13">Plays a critical role in the incorporation of lipoproteins in the outer membrane after they are released by the LolA protein.</text>
</comment>
<dbReference type="NCBIfam" id="TIGR00548">
    <property type="entry name" value="lolB"/>
    <property type="match status" value="1"/>
</dbReference>
<dbReference type="RefSeq" id="WP_076755842.1">
    <property type="nucleotide sequence ID" value="NZ_CP023018.1"/>
</dbReference>
<dbReference type="GO" id="GO:0009279">
    <property type="term" value="C:cell outer membrane"/>
    <property type="evidence" value="ECO:0007669"/>
    <property type="project" value="UniProtKB-SubCell"/>
</dbReference>
<dbReference type="EMBL" id="FTPK01000002">
    <property type="protein sequence ID" value="SIT71136.1"/>
    <property type="molecule type" value="Genomic_DNA"/>
</dbReference>
<evidence type="ECO:0000256" key="11">
    <source>
        <dbReference type="ARBA" id="ARBA00023237"/>
    </source>
</evidence>
<keyword evidence="7 13" id="KW-0653">Protein transport</keyword>
<keyword evidence="16" id="KW-1185">Reference proteome</keyword>
<evidence type="ECO:0000256" key="3">
    <source>
        <dbReference type="ARBA" id="ARBA00011245"/>
    </source>
</evidence>
<gene>
    <name evidence="13" type="primary">lolB</name>
    <name evidence="15" type="ORF">SAMN05216526_1485</name>
</gene>
<dbReference type="STRING" id="233100.SAMN05216526_1485"/>
<keyword evidence="10 13" id="KW-0143">Chaperone</keyword>
<dbReference type="InterPro" id="IPR004565">
    <property type="entry name" value="OM_lipoprot_LolB"/>
</dbReference>
<evidence type="ECO:0000256" key="14">
    <source>
        <dbReference type="SAM" id="SignalP"/>
    </source>
</evidence>
<keyword evidence="11 13" id="KW-0998">Cell outer membrane</keyword>
<dbReference type="OrthoDB" id="9797618at2"/>
<evidence type="ECO:0000256" key="6">
    <source>
        <dbReference type="ARBA" id="ARBA00022729"/>
    </source>
</evidence>
<evidence type="ECO:0000256" key="10">
    <source>
        <dbReference type="ARBA" id="ARBA00023186"/>
    </source>
</evidence>
<evidence type="ECO:0000313" key="15">
    <source>
        <dbReference type="EMBL" id="SIT71136.1"/>
    </source>
</evidence>
<evidence type="ECO:0000256" key="12">
    <source>
        <dbReference type="ARBA" id="ARBA00023288"/>
    </source>
</evidence>
<feature type="signal peptide" evidence="14">
    <location>
        <begin position="1"/>
        <end position="18"/>
    </location>
</feature>
<dbReference type="PROSITE" id="PS51257">
    <property type="entry name" value="PROKAR_LIPOPROTEIN"/>
    <property type="match status" value="1"/>
</dbReference>
<dbReference type="Proteomes" id="UP000223759">
    <property type="component" value="Unassembled WGS sequence"/>
</dbReference>
<reference evidence="15 16" key="1">
    <citation type="submission" date="2017-01" db="EMBL/GenBank/DDBJ databases">
        <authorList>
            <person name="Mah S.A."/>
            <person name="Swanson W.J."/>
            <person name="Moy G.W."/>
            <person name="Vacquier V.D."/>
        </authorList>
    </citation>
    <scope>NUCLEOTIDE SEQUENCE [LARGE SCALE GENOMIC DNA]</scope>
    <source>
        <strain evidence="15 16">M9</strain>
    </source>
</reference>
<dbReference type="SUPFAM" id="SSF89392">
    <property type="entry name" value="Prokaryotic lipoproteins and lipoprotein localization factors"/>
    <property type="match status" value="1"/>
</dbReference>
<comment type="similarity">
    <text evidence="2 13">Belongs to the LolB family.</text>
</comment>
<evidence type="ECO:0000256" key="13">
    <source>
        <dbReference type="HAMAP-Rule" id="MF_00233"/>
    </source>
</evidence>
<evidence type="ECO:0000256" key="2">
    <source>
        <dbReference type="ARBA" id="ARBA00009696"/>
    </source>
</evidence>
<evidence type="ECO:0000256" key="4">
    <source>
        <dbReference type="ARBA" id="ARBA00016202"/>
    </source>
</evidence>
<dbReference type="CDD" id="cd16326">
    <property type="entry name" value="LolB"/>
    <property type="match status" value="1"/>
</dbReference>
<dbReference type="InterPro" id="IPR029046">
    <property type="entry name" value="LolA/LolB/LppX"/>
</dbReference>
<evidence type="ECO:0000256" key="1">
    <source>
        <dbReference type="ARBA" id="ARBA00004459"/>
    </source>
</evidence>
<organism evidence="15 16">
    <name type="scientific">Ectothiorhodosinus mongolicus</name>
    <dbReference type="NCBI Taxonomy" id="233100"/>
    <lineage>
        <taxon>Bacteria</taxon>
        <taxon>Pseudomonadati</taxon>
        <taxon>Pseudomonadota</taxon>
        <taxon>Gammaproteobacteria</taxon>
        <taxon>Chromatiales</taxon>
        <taxon>Ectothiorhodospiraceae</taxon>
        <taxon>Ectothiorhodosinus</taxon>
    </lineage>
</organism>
<keyword evidence="5 13" id="KW-0813">Transport</keyword>
<evidence type="ECO:0000256" key="8">
    <source>
        <dbReference type="ARBA" id="ARBA00023136"/>
    </source>
</evidence>
<evidence type="ECO:0000313" key="16">
    <source>
        <dbReference type="Proteomes" id="UP000223759"/>
    </source>
</evidence>
<dbReference type="Gene3D" id="2.50.20.10">
    <property type="entry name" value="Lipoprotein localisation LolA/LolB/LppX"/>
    <property type="match status" value="1"/>
</dbReference>
<sequence>MRAQIAALGALVLLSACASLPQPPAVDDAQQAYEHHVKVLLERQHWTLTARVAVHHDEERWHANLRWQQNQDAFDIQLYGPLGRQIAHLQGNSGAVLLRLPDGQQLEDSEPSALMQQAVGWSMPVAGMRYWLMGLSAPQSPIQAKALNEAGLLQQLAQQNWTIQYERYQDASGQLMPQRLQMQWQDTQLRLVADSWEWGR</sequence>
<dbReference type="Pfam" id="PF03550">
    <property type="entry name" value="LolB"/>
    <property type="match status" value="1"/>
</dbReference>
<dbReference type="HAMAP" id="MF_00233">
    <property type="entry name" value="LolB"/>
    <property type="match status" value="1"/>
</dbReference>
<keyword evidence="9 13" id="KW-0564">Palmitate</keyword>
<keyword evidence="8 13" id="KW-0472">Membrane</keyword>
<dbReference type="GO" id="GO:0015031">
    <property type="term" value="P:protein transport"/>
    <property type="evidence" value="ECO:0007669"/>
    <property type="project" value="UniProtKB-KW"/>
</dbReference>
<evidence type="ECO:0000256" key="9">
    <source>
        <dbReference type="ARBA" id="ARBA00023139"/>
    </source>
</evidence>
<dbReference type="GO" id="GO:0044874">
    <property type="term" value="P:lipoprotein localization to outer membrane"/>
    <property type="evidence" value="ECO:0007669"/>
    <property type="project" value="UniProtKB-UniRule"/>
</dbReference>
<comment type="subcellular location">
    <subcellularLocation>
        <location evidence="1 13">Cell outer membrane</location>
        <topology evidence="1 13">Lipid-anchor</topology>
    </subcellularLocation>
</comment>
<protein>
    <recommendedName>
        <fullName evidence="4 13">Outer-membrane lipoprotein LolB</fullName>
    </recommendedName>
</protein>
<accession>A0A1R3W1A8</accession>
<proteinExistence type="inferred from homology"/>
<evidence type="ECO:0000256" key="7">
    <source>
        <dbReference type="ARBA" id="ARBA00022927"/>
    </source>
</evidence>